<evidence type="ECO:0000313" key="2">
    <source>
        <dbReference type="EMBL" id="BCD98002.1"/>
    </source>
</evidence>
<name>A0AAN1WI28_9GAMM</name>
<dbReference type="AlphaFoldDB" id="A0AAN1WI28"/>
<feature type="region of interest" description="Disordered" evidence="1">
    <location>
        <begin position="1"/>
        <end position="62"/>
    </location>
</feature>
<accession>A0AAN1WI28</accession>
<organism evidence="2 3">
    <name type="scientific">Marinagarivorans cellulosilyticus</name>
    <dbReference type="NCBI Taxonomy" id="2721545"/>
    <lineage>
        <taxon>Bacteria</taxon>
        <taxon>Pseudomonadati</taxon>
        <taxon>Pseudomonadota</taxon>
        <taxon>Gammaproteobacteria</taxon>
        <taxon>Cellvibrionales</taxon>
        <taxon>Cellvibrionaceae</taxon>
        <taxon>Marinagarivorans</taxon>
    </lineage>
</organism>
<proteinExistence type="predicted"/>
<reference evidence="2 3" key="1">
    <citation type="journal article" date="2022" name="IScience">
        <title>An ultrasensitive nanofiber-based assay for enzymatic hydrolysis and deep-sea microbial degradation of cellulose.</title>
        <authorList>
            <person name="Tsudome M."/>
            <person name="Tachioka M."/>
            <person name="Miyazaki M."/>
            <person name="Uchimura K."/>
            <person name="Tsuda M."/>
            <person name="Takaki Y."/>
            <person name="Deguchi S."/>
        </authorList>
    </citation>
    <scope>NUCLEOTIDE SEQUENCE [LARGE SCALE GENOMIC DNA]</scope>
    <source>
        <strain evidence="2 3">GE09</strain>
    </source>
</reference>
<feature type="compositionally biased region" description="Basic and acidic residues" evidence="1">
    <location>
        <begin position="18"/>
        <end position="32"/>
    </location>
</feature>
<dbReference type="KEGG" id="marq:MARGE09_P2203"/>
<protein>
    <submittedName>
        <fullName evidence="2">Uncharacterized protein</fullName>
    </submittedName>
</protein>
<dbReference type="Proteomes" id="UP001320119">
    <property type="component" value="Chromosome"/>
</dbReference>
<evidence type="ECO:0000313" key="3">
    <source>
        <dbReference type="Proteomes" id="UP001320119"/>
    </source>
</evidence>
<evidence type="ECO:0000256" key="1">
    <source>
        <dbReference type="SAM" id="MobiDB-lite"/>
    </source>
</evidence>
<dbReference type="EMBL" id="AP023086">
    <property type="protein sequence ID" value="BCD98002.1"/>
    <property type="molecule type" value="Genomic_DNA"/>
</dbReference>
<feature type="compositionally biased region" description="Polar residues" evidence="1">
    <location>
        <begin position="33"/>
        <end position="58"/>
    </location>
</feature>
<keyword evidence="3" id="KW-1185">Reference proteome</keyword>
<gene>
    <name evidence="2" type="ORF">MARGE09_P2203</name>
</gene>
<sequence length="108" mass="11678">MSYSINNHHFVPFQPLSGHKEARRPVVIEGEKTNTSNTAQSVEQAQTRNSTTHSSQSPPERIIEARPIKESEQLLGAKTVLPARSPLAAFATVAQPALNLGASVDTYA</sequence>
<dbReference type="RefSeq" id="WP_236982055.1">
    <property type="nucleotide sequence ID" value="NZ_AP023086.1"/>
</dbReference>